<dbReference type="AlphaFoldDB" id="A0AA34WHX7"/>
<organism evidence="1 2">
    <name type="scientific">Chlamydia pecorum (strain ATCC VR-628 / DSM 29919 / E58)</name>
    <name type="common">Chlamydophila pecorum</name>
    <dbReference type="NCBI Taxonomy" id="331635"/>
    <lineage>
        <taxon>Bacteria</taxon>
        <taxon>Pseudomonadati</taxon>
        <taxon>Chlamydiota</taxon>
        <taxon>Chlamydiia</taxon>
        <taxon>Chlamydiales</taxon>
        <taxon>Chlamydiaceae</taxon>
        <taxon>Chlamydia/Chlamydophila group</taxon>
        <taxon>Chlamydia</taxon>
    </lineage>
</organism>
<keyword evidence="2" id="KW-1185">Reference proteome</keyword>
<dbReference type="PANTHER" id="PTHR43393:SF3">
    <property type="entry name" value="LYSINE DECARBOXYLASE-LIKE PROTEIN"/>
    <property type="match status" value="1"/>
</dbReference>
<evidence type="ECO:0008006" key="3">
    <source>
        <dbReference type="Google" id="ProtNLM"/>
    </source>
</evidence>
<dbReference type="GO" id="GO:0005829">
    <property type="term" value="C:cytosol"/>
    <property type="evidence" value="ECO:0007669"/>
    <property type="project" value="TreeGrafter"/>
</dbReference>
<name>A0AA34WHX7_CHLPE</name>
<reference evidence="1 2" key="1">
    <citation type="journal article" date="2011" name="J. Bacteriol.">
        <title>Genome sequence of the obligate intracellular animal pathogen Chlamydia pecorum E58.</title>
        <authorList>
            <person name="Mojica S."/>
            <person name="Huot Creasy H."/>
            <person name="Daugherty S."/>
            <person name="Read T.D."/>
            <person name="Kim T."/>
            <person name="Kaltenboeck B."/>
            <person name="Bavoil P."/>
            <person name="Myers G.S."/>
        </authorList>
    </citation>
    <scope>NUCLEOTIDE SEQUENCE [LARGE SCALE GENOMIC DNA]</scope>
    <source>
        <strain evidence="1 2">E58</strain>
    </source>
</reference>
<proteinExistence type="predicted"/>
<sequence length="692" mass="78832">MDYRLHSQHDTISPDGYLYSPLRKLSHDLYEGEVRIHKIPEYFLGFHLPQDCIQLNVKSSLAQLGVEAVLTHCELDKRHKEARLSVHFSSKDPVANAMLTLLQPGSFIGKLFAADDRRLVRLPRYLETMMKSLDREGLPLLCFGKKLEKLITFDIIDDRLVVSLPTLPGIITYEDMIYGFLPFISKALSRPGLQVRKFLSLYQHHQNLPKLPQQHRILLIKTEPLHIRTVFARVVQELLPKGIRHTAADILEPTTRESGDIYEFYGSTSEPVERIPLEFFTLEPYKESSFFSNRDLLQTSLDSKEAVFKIFQTAPGNREKTALFISKGSEIPELTPNSWITSTNTSLPPQETTQLREEYVQQEPYYPFLEAMETGTITSQGVLFTRYFPTPWLKGMFLSHYVSHTLKRIYFLIPSYTHGIYFSQRDRNFLLDLYLAGISTFWVDQDSHTVLQYVKRKNKDVGMFVPPHKLSEFRSAYFIGIHGSSLLYGDSEELLRSLLTGMKELLKRVPPPGFPKNTSLAVITGGGPGMMELSNRIAKELSILSCGNLASIEYETEQAKPTNSYVEAKMTYRLHSLIERQADFHVDLAVFLIGGVGTDLELALELVSLKTQKKSPTPVFLIGPETYWKEKVSSLYKINDAVGTIQNSEWIYNCLFCISSAEAGIRIFEDYVAQKLPIGPEYPAPQQGFVSV</sequence>
<dbReference type="InterPro" id="IPR052341">
    <property type="entry name" value="LOG_family_nucleotidases"/>
</dbReference>
<dbReference type="KEGG" id="cpm:G5S_0581"/>
<dbReference type="EMBL" id="CP002608">
    <property type="protein sequence ID" value="AEB41553.1"/>
    <property type="molecule type" value="Genomic_DNA"/>
</dbReference>
<protein>
    <recommendedName>
        <fullName evidence="3">AMP nucleosidase</fullName>
    </recommendedName>
</protein>
<accession>A0AA34WHX7</accession>
<dbReference type="SUPFAM" id="SSF102405">
    <property type="entry name" value="MCP/YpsA-like"/>
    <property type="match status" value="1"/>
</dbReference>
<dbReference type="RefSeq" id="WP_013712631.1">
    <property type="nucleotide sequence ID" value="NC_015408.1"/>
</dbReference>
<dbReference type="Proteomes" id="UP000008305">
    <property type="component" value="Chromosome"/>
</dbReference>
<dbReference type="PANTHER" id="PTHR43393">
    <property type="entry name" value="CYTOKININ RIBOSIDE 5'-MONOPHOSPHATE PHOSPHORIBOHYDROLASE"/>
    <property type="match status" value="1"/>
</dbReference>
<evidence type="ECO:0000313" key="1">
    <source>
        <dbReference type="EMBL" id="AEB41553.1"/>
    </source>
</evidence>
<evidence type="ECO:0000313" key="2">
    <source>
        <dbReference type="Proteomes" id="UP000008305"/>
    </source>
</evidence>
<dbReference type="Gene3D" id="3.40.50.450">
    <property type="match status" value="1"/>
</dbReference>
<gene>
    <name evidence="1" type="ordered locus">G5S_0581</name>
</gene>